<evidence type="ECO:0000256" key="4">
    <source>
        <dbReference type="ARBA" id="ARBA00023125"/>
    </source>
</evidence>
<evidence type="ECO:0000256" key="7">
    <source>
        <dbReference type="SAM" id="MobiDB-lite"/>
    </source>
</evidence>
<dbReference type="NCBIfam" id="TIGR00229">
    <property type="entry name" value="sensory_box"/>
    <property type="match status" value="2"/>
</dbReference>
<evidence type="ECO:0000256" key="2">
    <source>
        <dbReference type="ARBA" id="ARBA00022737"/>
    </source>
</evidence>
<dbReference type="GO" id="GO:0005737">
    <property type="term" value="C:cytoplasm"/>
    <property type="evidence" value="ECO:0007669"/>
    <property type="project" value="InterPro"/>
</dbReference>
<evidence type="ECO:0000256" key="3">
    <source>
        <dbReference type="ARBA" id="ARBA00023015"/>
    </source>
</evidence>
<comment type="subcellular location">
    <subcellularLocation>
        <location evidence="1">Nucleus</location>
    </subcellularLocation>
</comment>
<evidence type="ECO:0000256" key="6">
    <source>
        <dbReference type="ARBA" id="ARBA00023242"/>
    </source>
</evidence>
<keyword evidence="12" id="KW-1185">Reference proteome</keyword>
<feature type="transmembrane region" description="Helical" evidence="8">
    <location>
        <begin position="519"/>
        <end position="542"/>
    </location>
</feature>
<dbReference type="InterPro" id="IPR035965">
    <property type="entry name" value="PAS-like_dom_sf"/>
</dbReference>
<dbReference type="InterPro" id="IPR036638">
    <property type="entry name" value="HLH_DNA-bd_sf"/>
</dbReference>
<dbReference type="CDD" id="cd19726">
    <property type="entry name" value="bHLH-PAS_cycle_like"/>
    <property type="match status" value="1"/>
</dbReference>
<dbReference type="SUPFAM" id="SSF55785">
    <property type="entry name" value="PYP-like sensor domain (PAS domain)"/>
    <property type="match status" value="2"/>
</dbReference>
<keyword evidence="8" id="KW-0472">Membrane</keyword>
<dbReference type="InterPro" id="IPR000014">
    <property type="entry name" value="PAS"/>
</dbReference>
<dbReference type="Gene3D" id="3.30.450.20">
    <property type="entry name" value="PAS domain"/>
    <property type="match status" value="2"/>
</dbReference>
<dbReference type="SMART" id="SM00091">
    <property type="entry name" value="PAS"/>
    <property type="match status" value="2"/>
</dbReference>
<keyword evidence="8" id="KW-0812">Transmembrane</keyword>
<evidence type="ECO:0000313" key="12">
    <source>
        <dbReference type="Proteomes" id="UP000271974"/>
    </source>
</evidence>
<dbReference type="SMART" id="SM00353">
    <property type="entry name" value="HLH"/>
    <property type="match status" value="1"/>
</dbReference>
<evidence type="ECO:0000256" key="1">
    <source>
        <dbReference type="ARBA" id="ARBA00004123"/>
    </source>
</evidence>
<dbReference type="Pfam" id="PF14598">
    <property type="entry name" value="PAS_11"/>
    <property type="match status" value="1"/>
</dbReference>
<gene>
    <name evidence="11" type="ORF">EGW08_011611</name>
</gene>
<evidence type="ECO:0008006" key="13">
    <source>
        <dbReference type="Google" id="ProtNLM"/>
    </source>
</evidence>
<evidence type="ECO:0000256" key="8">
    <source>
        <dbReference type="SAM" id="Phobius"/>
    </source>
</evidence>
<keyword evidence="8" id="KW-1133">Transmembrane helix</keyword>
<dbReference type="InterPro" id="IPR050933">
    <property type="entry name" value="Circadian_TF"/>
</dbReference>
<proteinExistence type="predicted"/>
<dbReference type="STRING" id="188477.A0A433TGI6"/>
<dbReference type="SUPFAM" id="SSF47459">
    <property type="entry name" value="HLH, helix-loop-helix DNA-binding domain"/>
    <property type="match status" value="1"/>
</dbReference>
<dbReference type="GO" id="GO:0003677">
    <property type="term" value="F:DNA binding"/>
    <property type="evidence" value="ECO:0007669"/>
    <property type="project" value="UniProtKB-KW"/>
</dbReference>
<dbReference type="PROSITE" id="PS50888">
    <property type="entry name" value="BHLH"/>
    <property type="match status" value="1"/>
</dbReference>
<keyword evidence="3" id="KW-0805">Transcription regulation</keyword>
<organism evidence="11 12">
    <name type="scientific">Elysia chlorotica</name>
    <name type="common">Eastern emerald elysia</name>
    <name type="synonym">Sea slug</name>
    <dbReference type="NCBI Taxonomy" id="188477"/>
    <lineage>
        <taxon>Eukaryota</taxon>
        <taxon>Metazoa</taxon>
        <taxon>Spiralia</taxon>
        <taxon>Lophotrochozoa</taxon>
        <taxon>Mollusca</taxon>
        <taxon>Gastropoda</taxon>
        <taxon>Heterobranchia</taxon>
        <taxon>Euthyneura</taxon>
        <taxon>Panpulmonata</taxon>
        <taxon>Sacoglossa</taxon>
        <taxon>Placobranchoidea</taxon>
        <taxon>Plakobranchidae</taxon>
        <taxon>Elysia</taxon>
    </lineage>
</organism>
<dbReference type="InterPro" id="IPR013767">
    <property type="entry name" value="PAS_fold"/>
</dbReference>
<evidence type="ECO:0000313" key="11">
    <source>
        <dbReference type="EMBL" id="RUS80631.1"/>
    </source>
</evidence>
<dbReference type="GO" id="GO:0003700">
    <property type="term" value="F:DNA-binding transcription factor activity"/>
    <property type="evidence" value="ECO:0007669"/>
    <property type="project" value="InterPro"/>
</dbReference>
<dbReference type="GO" id="GO:0005667">
    <property type="term" value="C:transcription regulator complex"/>
    <property type="evidence" value="ECO:0007669"/>
    <property type="project" value="InterPro"/>
</dbReference>
<dbReference type="GO" id="GO:0005634">
    <property type="term" value="C:nucleus"/>
    <property type="evidence" value="ECO:0007669"/>
    <property type="project" value="UniProtKB-SubCell"/>
</dbReference>
<dbReference type="InterPro" id="IPR011598">
    <property type="entry name" value="bHLH_dom"/>
</dbReference>
<keyword evidence="5" id="KW-0804">Transcription</keyword>
<dbReference type="PANTHER" id="PTHR23042">
    <property type="entry name" value="CIRCADIAN PROTEIN CLOCK/ARNT/BMAL/PAS"/>
    <property type="match status" value="1"/>
</dbReference>
<accession>A0A433TGI6</accession>
<dbReference type="CDD" id="cd00130">
    <property type="entry name" value="PAS"/>
    <property type="match status" value="2"/>
</dbReference>
<comment type="caution">
    <text evidence="11">The sequence shown here is derived from an EMBL/GenBank/DDBJ whole genome shotgun (WGS) entry which is preliminary data.</text>
</comment>
<feature type="transmembrane region" description="Helical" evidence="8">
    <location>
        <begin position="480"/>
        <end position="498"/>
    </location>
</feature>
<dbReference type="OrthoDB" id="71302at2759"/>
<protein>
    <recommendedName>
        <fullName evidence="13">Aryl hydrocarbon receptor nuclear translocator-like protein 1</fullName>
    </recommendedName>
</protein>
<feature type="region of interest" description="Disordered" evidence="7">
    <location>
        <begin position="597"/>
        <end position="622"/>
    </location>
</feature>
<keyword evidence="4" id="KW-0238">DNA-binding</keyword>
<dbReference type="AlphaFoldDB" id="A0A433TGI6"/>
<dbReference type="Pfam" id="PF00989">
    <property type="entry name" value="PAS"/>
    <property type="match status" value="1"/>
</dbReference>
<dbReference type="EMBL" id="RQTK01000381">
    <property type="protein sequence ID" value="RUS80631.1"/>
    <property type="molecule type" value="Genomic_DNA"/>
</dbReference>
<feature type="domain" description="BHLH" evidence="10">
    <location>
        <begin position="4"/>
        <end position="57"/>
    </location>
</feature>
<evidence type="ECO:0000259" key="10">
    <source>
        <dbReference type="PROSITE" id="PS50888"/>
    </source>
</evidence>
<feature type="domain" description="PAS" evidence="9">
    <location>
        <begin position="76"/>
        <end position="140"/>
    </location>
</feature>
<evidence type="ECO:0000256" key="5">
    <source>
        <dbReference type="ARBA" id="ARBA00023163"/>
    </source>
</evidence>
<sequence length="674" mass="74891">MSPTTRQNHSEIEKRRRDKMNTYITELSALIPMCSAMNRKLDKLTVLRMAVQHINSLKGSSKVCSEVSEKPSYISDDELKKVILNVADGFLFVVGCDRGRILYVSDSVKNILQYSQSDLIGQSLLDILHPRDINKVKEQLSSSDLTPRERLIDAKTMLPVKTEYPPKPTHLCSGARRSFFCHMKSAGKVSADLAASLKVKKELVEPSYHRKRKSGRTDSWSKAKIGMVEDGEADDCSILNCLVAVGREQPTFSPYQAEESSHIKVRSLEYMSRHNTDGKFTYVDERATVILGYLPQELLGTSVYEYYHQDDILALGQVHRKVLSSKEKVETDVFRFKLKNGKFLHLKSKIFGFRNPWTKEVEYIVSTNTVVQMQEVTSSGQYLDPTVFLADDNEFHGIDMMSPRLHVRPVQRCGQFGPDWRVLRLGASIPGVSWRESHAVIHAASSTTPASAVGTRRSGRQILHGPRCVEQLPLNHHHHQYYHCIIIIVNLLFIFFFLTSITHRTAWVSVARQTRLSEIAIVAVAAPTAFSQTYTSLAGIVITPATNNNNNSSNSTAINNISGRVGSNGTVNCLLGNNNGSLDPLCSLGAGNHWAHKNHSSSDNGLGAHHSQSDDSSTEGSLIQSVMQEQNMDSIQNPNTDVNDEAALAFLMSLLEADGGLGGPVDFNDLPWPL</sequence>
<evidence type="ECO:0000259" key="9">
    <source>
        <dbReference type="PROSITE" id="PS50112"/>
    </source>
</evidence>
<name>A0A433TGI6_ELYCH</name>
<dbReference type="GO" id="GO:0046983">
    <property type="term" value="F:protein dimerization activity"/>
    <property type="evidence" value="ECO:0007669"/>
    <property type="project" value="InterPro"/>
</dbReference>
<keyword evidence="2" id="KW-0677">Repeat</keyword>
<reference evidence="11 12" key="1">
    <citation type="submission" date="2019-01" db="EMBL/GenBank/DDBJ databases">
        <title>A draft genome assembly of the solar-powered sea slug Elysia chlorotica.</title>
        <authorList>
            <person name="Cai H."/>
            <person name="Li Q."/>
            <person name="Fang X."/>
            <person name="Li J."/>
            <person name="Curtis N.E."/>
            <person name="Altenburger A."/>
            <person name="Shibata T."/>
            <person name="Feng M."/>
            <person name="Maeda T."/>
            <person name="Schwartz J.A."/>
            <person name="Shigenobu S."/>
            <person name="Lundholm N."/>
            <person name="Nishiyama T."/>
            <person name="Yang H."/>
            <person name="Hasebe M."/>
            <person name="Li S."/>
            <person name="Pierce S.K."/>
            <person name="Wang J."/>
        </authorList>
    </citation>
    <scope>NUCLEOTIDE SEQUENCE [LARGE SCALE GENOMIC DNA]</scope>
    <source>
        <strain evidence="11">EC2010</strain>
        <tissue evidence="11">Whole organism of an adult</tissue>
    </source>
</reference>
<dbReference type="PROSITE" id="PS50112">
    <property type="entry name" value="PAS"/>
    <property type="match status" value="2"/>
</dbReference>
<feature type="domain" description="PAS" evidence="9">
    <location>
        <begin position="275"/>
        <end position="326"/>
    </location>
</feature>
<dbReference type="PRINTS" id="PR00785">
    <property type="entry name" value="NCTRNSLOCATR"/>
</dbReference>
<dbReference type="Pfam" id="PF00010">
    <property type="entry name" value="HLH"/>
    <property type="match status" value="1"/>
</dbReference>
<dbReference type="Proteomes" id="UP000271974">
    <property type="component" value="Unassembled WGS sequence"/>
</dbReference>
<dbReference type="InterPro" id="IPR001067">
    <property type="entry name" value="Nuc_translocat"/>
</dbReference>
<dbReference type="Gene3D" id="4.10.280.10">
    <property type="entry name" value="Helix-loop-helix DNA-binding domain"/>
    <property type="match status" value="1"/>
</dbReference>
<keyword evidence="6" id="KW-0539">Nucleus</keyword>